<comment type="caution">
    <text evidence="1">The sequence shown here is derived from an EMBL/GenBank/DDBJ whole genome shotgun (WGS) entry which is preliminary data.</text>
</comment>
<sequence>MRDANVPSCGSTCRLSRTWERRPQCGGASLRRRRSETWAAGVCSGGGDGGVLAGSLLGRRSPMRQRGSAPQIQKAQGACLIQGSYCGLLSPETSVLLCSTVQAIKLFTVATDPSESFAVGMELISIWNLLLRLLAAAPLPCSFSPPRSPVPASVPLPCACSPGRLAWPCRPWARRCLLAAARSLAPSRPAVAVCN</sequence>
<dbReference type="Proteomes" id="UP000479710">
    <property type="component" value="Unassembled WGS sequence"/>
</dbReference>
<gene>
    <name evidence="1" type="ORF">E2562_021951</name>
</gene>
<dbReference type="AlphaFoldDB" id="A0A6G1DLL7"/>
<proteinExistence type="predicted"/>
<keyword evidence="2" id="KW-1185">Reference proteome</keyword>
<accession>A0A6G1DLL7</accession>
<dbReference type="EMBL" id="SPHZ02000006">
    <property type="protein sequence ID" value="KAF0913301.1"/>
    <property type="molecule type" value="Genomic_DNA"/>
</dbReference>
<organism evidence="1 2">
    <name type="scientific">Oryza meyeriana var. granulata</name>
    <dbReference type="NCBI Taxonomy" id="110450"/>
    <lineage>
        <taxon>Eukaryota</taxon>
        <taxon>Viridiplantae</taxon>
        <taxon>Streptophyta</taxon>
        <taxon>Embryophyta</taxon>
        <taxon>Tracheophyta</taxon>
        <taxon>Spermatophyta</taxon>
        <taxon>Magnoliopsida</taxon>
        <taxon>Liliopsida</taxon>
        <taxon>Poales</taxon>
        <taxon>Poaceae</taxon>
        <taxon>BOP clade</taxon>
        <taxon>Oryzoideae</taxon>
        <taxon>Oryzeae</taxon>
        <taxon>Oryzinae</taxon>
        <taxon>Oryza</taxon>
        <taxon>Oryza meyeriana</taxon>
    </lineage>
</organism>
<protein>
    <submittedName>
        <fullName evidence="1">Uncharacterized protein</fullName>
    </submittedName>
</protein>
<evidence type="ECO:0000313" key="2">
    <source>
        <dbReference type="Proteomes" id="UP000479710"/>
    </source>
</evidence>
<name>A0A6G1DLL7_9ORYZ</name>
<evidence type="ECO:0000313" key="1">
    <source>
        <dbReference type="EMBL" id="KAF0913301.1"/>
    </source>
</evidence>
<reference evidence="1 2" key="1">
    <citation type="submission" date="2019-11" db="EMBL/GenBank/DDBJ databases">
        <title>Whole genome sequence of Oryza granulata.</title>
        <authorList>
            <person name="Li W."/>
        </authorList>
    </citation>
    <scope>NUCLEOTIDE SEQUENCE [LARGE SCALE GENOMIC DNA]</scope>
    <source>
        <strain evidence="2">cv. Menghai</strain>
        <tissue evidence="1">Leaf</tissue>
    </source>
</reference>